<evidence type="ECO:0000313" key="3">
    <source>
        <dbReference type="Proteomes" id="UP000006691"/>
    </source>
</evidence>
<proteinExistence type="predicted"/>
<keyword evidence="3" id="KW-1185">Reference proteome</keyword>
<keyword evidence="1" id="KW-0472">Membrane</keyword>
<gene>
    <name evidence="2" type="ORF">SSIL_3817</name>
</gene>
<dbReference type="HOGENOM" id="CLU_1460369_0_0_9"/>
<reference evidence="2 3" key="1">
    <citation type="journal article" date="2012" name="J. Biosci. Bioeng.">
        <title>Complete genome sequence and characterization of the N-acylhomoserine lactone-degrading gene of the potato leaf-associated Solibacillus silvestris.</title>
        <authorList>
            <person name="Morohoshi T."/>
            <person name="Tominaga Y."/>
            <person name="Someya N."/>
            <person name="Ikeda T."/>
        </authorList>
    </citation>
    <scope>NUCLEOTIDE SEQUENCE [LARGE SCALE GENOMIC DNA]</scope>
    <source>
        <strain evidence="2 3">StLB046</strain>
        <plasmid evidence="3">pSSIL1</plasmid>
    </source>
</reference>
<dbReference type="Proteomes" id="UP000006691">
    <property type="component" value="Plasmid pSSIL1"/>
</dbReference>
<sequence>MKLDKRIPLLMVLLSLLTCGLYYYGTVNANSNDIQPSFEEKFTEGGYKSVKAAIKEFENHFNCEVTLPEMLPSISFTHEFGRFVEDKNYNLNDSLEIRFVNKDLSDNIYKIDIRPLNNKLDFKNKLNLNGKEYTLQDGTKAIYFEDQLFNFFVFEKNNLQYMLGIYNKVANKETLETFVLIANSF</sequence>
<feature type="transmembrane region" description="Helical" evidence="1">
    <location>
        <begin position="7"/>
        <end position="25"/>
    </location>
</feature>
<protein>
    <submittedName>
        <fullName evidence="2">Aerobic-type carbon monoxide dehydrogenase, large subunit CoxL/CutL homologs</fullName>
    </submittedName>
</protein>
<dbReference type="EMBL" id="AP012158">
    <property type="protein sequence ID" value="BAK18240.1"/>
    <property type="molecule type" value="Genomic_DNA"/>
</dbReference>
<organism evidence="2 3">
    <name type="scientific">Solibacillus silvestris (strain StLB046)</name>
    <name type="common">Bacillus silvestris</name>
    <dbReference type="NCBI Taxonomy" id="1002809"/>
    <lineage>
        <taxon>Bacteria</taxon>
        <taxon>Bacillati</taxon>
        <taxon>Bacillota</taxon>
        <taxon>Bacilli</taxon>
        <taxon>Bacillales</taxon>
        <taxon>Caryophanaceae</taxon>
        <taxon>Solibacillus</taxon>
    </lineage>
</organism>
<keyword evidence="2" id="KW-0614">Plasmid</keyword>
<dbReference type="PATRIC" id="fig|1002809.3.peg.3866"/>
<accession>F2FAU6</accession>
<keyword evidence="1" id="KW-1133">Transmembrane helix</keyword>
<geneLocation type="plasmid" evidence="2 3">
    <name>pSSIL1</name>
</geneLocation>
<dbReference type="KEGG" id="siv:SSIL_3817"/>
<name>F2FAU6_SOLSS</name>
<evidence type="ECO:0000313" key="2">
    <source>
        <dbReference type="EMBL" id="BAK18240.1"/>
    </source>
</evidence>
<dbReference type="RefSeq" id="WP_014829539.1">
    <property type="nucleotide sequence ID" value="NC_018069.1"/>
</dbReference>
<dbReference type="AlphaFoldDB" id="F2FAU6"/>
<evidence type="ECO:0000256" key="1">
    <source>
        <dbReference type="SAM" id="Phobius"/>
    </source>
</evidence>
<keyword evidence="1" id="KW-0812">Transmembrane</keyword>